<proteinExistence type="predicted"/>
<sequence>MQSTQSSFKQDLPVLARPEESFEDRRRRVQAARILESSEQLIWHSIARHESVPQTRRYFRTIAAGMDPSKLPGQKSACDSGKSRNVEAKIIEKAPSLPARSHVGPSKSKRKQAES</sequence>
<gene>
    <name evidence="2" type="ORF">CAC42_4733</name>
</gene>
<comment type="caution">
    <text evidence="2">The sequence shown here is derived from an EMBL/GenBank/DDBJ whole genome shotgun (WGS) entry which is preliminary data.</text>
</comment>
<keyword evidence="3" id="KW-1185">Reference proteome</keyword>
<evidence type="ECO:0000313" key="3">
    <source>
        <dbReference type="Proteomes" id="UP000243797"/>
    </source>
</evidence>
<accession>A0A2K1QP96</accession>
<dbReference type="Proteomes" id="UP000243797">
    <property type="component" value="Unassembled WGS sequence"/>
</dbReference>
<organism evidence="2 3">
    <name type="scientific">Sphaceloma murrayae</name>
    <dbReference type="NCBI Taxonomy" id="2082308"/>
    <lineage>
        <taxon>Eukaryota</taxon>
        <taxon>Fungi</taxon>
        <taxon>Dikarya</taxon>
        <taxon>Ascomycota</taxon>
        <taxon>Pezizomycotina</taxon>
        <taxon>Dothideomycetes</taxon>
        <taxon>Dothideomycetidae</taxon>
        <taxon>Myriangiales</taxon>
        <taxon>Elsinoaceae</taxon>
        <taxon>Sphaceloma</taxon>
    </lineage>
</organism>
<evidence type="ECO:0000313" key="2">
    <source>
        <dbReference type="EMBL" id="PNS16769.1"/>
    </source>
</evidence>
<reference evidence="2 3" key="1">
    <citation type="submission" date="2017-06" db="EMBL/GenBank/DDBJ databases">
        <title>Draft genome sequence of a variant of Elsinoe murrayae.</title>
        <authorList>
            <person name="Cheng Q."/>
        </authorList>
    </citation>
    <scope>NUCLEOTIDE SEQUENCE [LARGE SCALE GENOMIC DNA]</scope>
    <source>
        <strain evidence="2 3">CQ-2017a</strain>
    </source>
</reference>
<dbReference type="EMBL" id="NKHZ01000055">
    <property type="protein sequence ID" value="PNS16769.1"/>
    <property type="molecule type" value="Genomic_DNA"/>
</dbReference>
<dbReference type="InParanoid" id="A0A2K1QP96"/>
<dbReference type="AlphaFoldDB" id="A0A2K1QP96"/>
<name>A0A2K1QP96_9PEZI</name>
<protein>
    <submittedName>
        <fullName evidence="2">Uncharacterized protein</fullName>
    </submittedName>
</protein>
<feature type="region of interest" description="Disordered" evidence="1">
    <location>
        <begin position="66"/>
        <end position="115"/>
    </location>
</feature>
<evidence type="ECO:0000256" key="1">
    <source>
        <dbReference type="SAM" id="MobiDB-lite"/>
    </source>
</evidence>
<dbReference type="OrthoDB" id="5372011at2759"/>
<feature type="region of interest" description="Disordered" evidence="1">
    <location>
        <begin position="1"/>
        <end position="23"/>
    </location>
</feature>
<feature type="compositionally biased region" description="Basic and acidic residues" evidence="1">
    <location>
        <begin position="81"/>
        <end position="92"/>
    </location>
</feature>